<dbReference type="EMBL" id="CP001016">
    <property type="protein sequence ID" value="ACB96188.1"/>
    <property type="molecule type" value="Genomic_DNA"/>
</dbReference>
<organism evidence="3 4">
    <name type="scientific">Beijerinckia indica subsp. indica (strain ATCC 9039 / DSM 1715 / NCIMB 8712)</name>
    <dbReference type="NCBI Taxonomy" id="395963"/>
    <lineage>
        <taxon>Bacteria</taxon>
        <taxon>Pseudomonadati</taxon>
        <taxon>Pseudomonadota</taxon>
        <taxon>Alphaproteobacteria</taxon>
        <taxon>Hyphomicrobiales</taxon>
        <taxon>Beijerinckiaceae</taxon>
        <taxon>Beijerinckia</taxon>
    </lineage>
</organism>
<feature type="chain" id="PRO_5002778799" description="DUF2147 domain-containing protein" evidence="1">
    <location>
        <begin position="32"/>
        <end position="167"/>
    </location>
</feature>
<dbReference type="InterPro" id="IPR019223">
    <property type="entry name" value="DUF2147"/>
</dbReference>
<feature type="signal peptide" evidence="1">
    <location>
        <begin position="1"/>
        <end position="31"/>
    </location>
</feature>
<dbReference type="AlphaFoldDB" id="B2IIX6"/>
<name>B2IIX6_BEII9</name>
<keyword evidence="4" id="KW-1185">Reference proteome</keyword>
<gene>
    <name evidence="3" type="ordered locus">Bind_2595</name>
</gene>
<dbReference type="Pfam" id="PF09917">
    <property type="entry name" value="DUF2147"/>
    <property type="match status" value="1"/>
</dbReference>
<accession>B2IIX6</accession>
<dbReference type="PANTHER" id="PTHR36919">
    <property type="entry name" value="BLR1215 PROTEIN"/>
    <property type="match status" value="1"/>
</dbReference>
<sequence length="167" mass="18531">MCDPIRSRQSVPIAILSFWCFLGPIAPLASAAPASDPSGLWFTKDNKSIIKIAPCDAHYCGTLVWLKEPNESDGTPKVDQENTDPKKRNRPIIGIDLLHDLEPEKNYWRGKAYNPADGKIYDVTFKVIGDTFPGEKAEVEGCLLHILCKSQIFTRAQAIPKPPELAQ</sequence>
<dbReference type="PANTHER" id="PTHR36919:SF2">
    <property type="entry name" value="BLL6627 PROTEIN"/>
    <property type="match status" value="1"/>
</dbReference>
<protein>
    <recommendedName>
        <fullName evidence="2">DUF2147 domain-containing protein</fullName>
    </recommendedName>
</protein>
<evidence type="ECO:0000259" key="2">
    <source>
        <dbReference type="Pfam" id="PF09917"/>
    </source>
</evidence>
<feature type="domain" description="DUF2147" evidence="2">
    <location>
        <begin position="39"/>
        <end position="155"/>
    </location>
</feature>
<evidence type="ECO:0000313" key="3">
    <source>
        <dbReference type="EMBL" id="ACB96188.1"/>
    </source>
</evidence>
<proteinExistence type="predicted"/>
<evidence type="ECO:0000313" key="4">
    <source>
        <dbReference type="Proteomes" id="UP000001695"/>
    </source>
</evidence>
<dbReference type="Proteomes" id="UP000001695">
    <property type="component" value="Chromosome"/>
</dbReference>
<evidence type="ECO:0000256" key="1">
    <source>
        <dbReference type="SAM" id="SignalP"/>
    </source>
</evidence>
<dbReference type="STRING" id="395963.Bind_2595"/>
<dbReference type="Gene3D" id="2.40.128.520">
    <property type="match status" value="1"/>
</dbReference>
<reference evidence="3 4" key="2">
    <citation type="journal article" date="2010" name="J. Bacteriol.">
        <title>Complete genome sequence of Beijerinckia indica subsp. indica.</title>
        <authorList>
            <person name="Tamas I."/>
            <person name="Dedysh S.N."/>
            <person name="Liesack W."/>
            <person name="Stott M.B."/>
            <person name="Alam M."/>
            <person name="Murrell J.C."/>
            <person name="Dunfield P.F."/>
        </authorList>
    </citation>
    <scope>NUCLEOTIDE SEQUENCE [LARGE SCALE GENOMIC DNA]</scope>
    <source>
        <strain evidence="4">ATCC 9039 / DSM 1715 / NCIMB 8712</strain>
    </source>
</reference>
<dbReference type="KEGG" id="bid:Bind_2595"/>
<dbReference type="HOGENOM" id="CLU_108869_1_2_5"/>
<keyword evidence="1" id="KW-0732">Signal</keyword>
<reference evidence="4" key="1">
    <citation type="submission" date="2008-03" db="EMBL/GenBank/DDBJ databases">
        <title>Complete sequence of chromosome of Beijerinckia indica subsp. indica ATCC 9039.</title>
        <authorList>
            <consortium name="US DOE Joint Genome Institute"/>
            <person name="Copeland A."/>
            <person name="Lucas S."/>
            <person name="Lapidus A."/>
            <person name="Glavina del Rio T."/>
            <person name="Dalin E."/>
            <person name="Tice H."/>
            <person name="Bruce D."/>
            <person name="Goodwin L."/>
            <person name="Pitluck S."/>
            <person name="LaButti K."/>
            <person name="Schmutz J."/>
            <person name="Larimer F."/>
            <person name="Land M."/>
            <person name="Hauser L."/>
            <person name="Kyrpides N."/>
            <person name="Mikhailova N."/>
            <person name="Dunfield P.F."/>
            <person name="Dedysh S.N."/>
            <person name="Liesack W."/>
            <person name="Saw J.H."/>
            <person name="Alam M."/>
            <person name="Chen Y."/>
            <person name="Murrell J.C."/>
            <person name="Richardson P."/>
        </authorList>
    </citation>
    <scope>NUCLEOTIDE SEQUENCE [LARGE SCALE GENOMIC DNA]</scope>
    <source>
        <strain evidence="4">ATCC 9039 / DSM 1715 / NCIMB 8712</strain>
    </source>
</reference>
<dbReference type="eggNOG" id="COG4731">
    <property type="taxonomic scope" value="Bacteria"/>
</dbReference>